<dbReference type="PANTHER" id="PTHR14187">
    <property type="entry name" value="ALPHA KINASE/ELONGATION FACTOR 2 KINASE"/>
    <property type="match status" value="1"/>
</dbReference>
<keyword evidence="2" id="KW-1185">Reference proteome</keyword>
<dbReference type="SUPFAM" id="SSF53067">
    <property type="entry name" value="Actin-like ATPase domain"/>
    <property type="match status" value="2"/>
</dbReference>
<name>A0A5N6TZB9_ASPAV</name>
<sequence length="557" mass="62757">MATDPSFIVGLDFGTTFSGIAWSIANGTDRVEVITRWPGGGNRNWMKVPSSILYDDFSTKWGYQTGTSTEAFRGFKLLLDENEETPYKPSLDTKKLFTKYEKDAFTVTADFLRRLVHHIKEILCQSNGISAQRLQTRFVLTVPAVWSDKAQNETLRAAQKSGIPAEDVTLISEPEAAALYTLRATQPHPIAVNDVFTVCDAGGGTVDLISYRIVRLEPLVLAEVVKGTGRVCGSILLDQGFQLLLEKKMGTRGYANLSARSKEIAMTYWQDRVKHSFAGNCDDDFEVADYFIPVPGACDNPKIPIEDGLFQLTSDDVAGIFAPVIRDIECLVAEQLNGIKAAKRSPKAIILVGGFGSSEFLYRRLKESNPGLTILQPPDAWSAIVSGAVLHGLDINHVESRIARRNYGVAYDTLYIHGVHESNEKYWDDLRERYKVQDRMKWYIKKFSKISENEPIKTPFIRTIRTIRVDHILFEDNLLFCNNDSPPDKKNKDCMRLCTLETDLSTVPRQLFHRKRTSKGVEYWEVQYELVITPTSATLLFELKFNGVAYGCVRAKY</sequence>
<dbReference type="InterPro" id="IPR043129">
    <property type="entry name" value="ATPase_NBD"/>
</dbReference>
<dbReference type="Proteomes" id="UP000325780">
    <property type="component" value="Unassembled WGS sequence"/>
</dbReference>
<dbReference type="PANTHER" id="PTHR14187:SF82">
    <property type="entry name" value="FAMILY CHAPERONE, PUTATIVE (AFU_ORTHOLOGUE AFUA_7G08575)-RELATED"/>
    <property type="match status" value="1"/>
</dbReference>
<protein>
    <submittedName>
        <fullName evidence="1">Actin-like ATPase domain-containing protein</fullName>
    </submittedName>
</protein>
<dbReference type="CDD" id="cd10170">
    <property type="entry name" value="ASKHA_NBD_HSP70"/>
    <property type="match status" value="1"/>
</dbReference>
<evidence type="ECO:0000313" key="1">
    <source>
        <dbReference type="EMBL" id="KAE8151683.1"/>
    </source>
</evidence>
<accession>A0A5N6TZB9</accession>
<evidence type="ECO:0000313" key="2">
    <source>
        <dbReference type="Proteomes" id="UP000325780"/>
    </source>
</evidence>
<dbReference type="AlphaFoldDB" id="A0A5N6TZB9"/>
<dbReference type="EMBL" id="ML742066">
    <property type="protein sequence ID" value="KAE8151683.1"/>
    <property type="molecule type" value="Genomic_DNA"/>
</dbReference>
<dbReference type="OrthoDB" id="2963168at2759"/>
<dbReference type="Gene3D" id="3.30.420.40">
    <property type="match status" value="1"/>
</dbReference>
<proteinExistence type="predicted"/>
<organism evidence="1 2">
    <name type="scientific">Aspergillus avenaceus</name>
    <dbReference type="NCBI Taxonomy" id="36643"/>
    <lineage>
        <taxon>Eukaryota</taxon>
        <taxon>Fungi</taxon>
        <taxon>Dikarya</taxon>
        <taxon>Ascomycota</taxon>
        <taxon>Pezizomycotina</taxon>
        <taxon>Eurotiomycetes</taxon>
        <taxon>Eurotiomycetidae</taxon>
        <taxon>Eurotiales</taxon>
        <taxon>Aspergillaceae</taxon>
        <taxon>Aspergillus</taxon>
        <taxon>Aspergillus subgen. Circumdati</taxon>
    </lineage>
</organism>
<reference evidence="1 2" key="1">
    <citation type="submission" date="2019-04" db="EMBL/GenBank/DDBJ databases">
        <title>Friends and foes A comparative genomics study of 23 Aspergillus species from section Flavi.</title>
        <authorList>
            <consortium name="DOE Joint Genome Institute"/>
            <person name="Kjaerbolling I."/>
            <person name="Vesth T."/>
            <person name="Frisvad J.C."/>
            <person name="Nybo J.L."/>
            <person name="Theobald S."/>
            <person name="Kildgaard S."/>
            <person name="Isbrandt T."/>
            <person name="Kuo A."/>
            <person name="Sato A."/>
            <person name="Lyhne E.K."/>
            <person name="Kogle M.E."/>
            <person name="Wiebenga A."/>
            <person name="Kun R.S."/>
            <person name="Lubbers R.J."/>
            <person name="Makela M.R."/>
            <person name="Barry K."/>
            <person name="Chovatia M."/>
            <person name="Clum A."/>
            <person name="Daum C."/>
            <person name="Haridas S."/>
            <person name="He G."/>
            <person name="LaButti K."/>
            <person name="Lipzen A."/>
            <person name="Mondo S."/>
            <person name="Riley R."/>
            <person name="Salamov A."/>
            <person name="Simmons B.A."/>
            <person name="Magnuson J.K."/>
            <person name="Henrissat B."/>
            <person name="Mortensen U.H."/>
            <person name="Larsen T.O."/>
            <person name="Devries R.P."/>
            <person name="Grigoriev I.V."/>
            <person name="Machida M."/>
            <person name="Baker S.E."/>
            <person name="Andersen M.R."/>
        </authorList>
    </citation>
    <scope>NUCLEOTIDE SEQUENCE [LARGE SCALE GENOMIC DNA]</scope>
    <source>
        <strain evidence="1 2">IBT 18842</strain>
    </source>
</reference>
<gene>
    <name evidence="1" type="ORF">BDV25DRAFT_138606</name>
</gene>